<protein>
    <submittedName>
        <fullName evidence="4">Prefoldin subunit 2, putative</fullName>
    </submittedName>
</protein>
<evidence type="ECO:0000256" key="1">
    <source>
        <dbReference type="ARBA" id="ARBA00008045"/>
    </source>
</evidence>
<dbReference type="EMBL" id="GG680505">
    <property type="protein sequence ID" value="EER06593.1"/>
    <property type="molecule type" value="Genomic_DNA"/>
</dbReference>
<dbReference type="InterPro" id="IPR002777">
    <property type="entry name" value="PFD_beta-like"/>
</dbReference>
<dbReference type="InterPro" id="IPR009053">
    <property type="entry name" value="Prefoldin"/>
</dbReference>
<dbReference type="GO" id="GO:0051082">
    <property type="term" value="F:unfolded protein binding"/>
    <property type="evidence" value="ECO:0007669"/>
    <property type="project" value="InterPro"/>
</dbReference>
<dbReference type="GeneID" id="9055926"/>
<dbReference type="SUPFAM" id="SSF46579">
    <property type="entry name" value="Prefoldin"/>
    <property type="match status" value="1"/>
</dbReference>
<feature type="region of interest" description="Disordered" evidence="3">
    <location>
        <begin position="93"/>
        <end position="137"/>
    </location>
</feature>
<evidence type="ECO:0000256" key="3">
    <source>
        <dbReference type="SAM" id="MobiDB-lite"/>
    </source>
</evidence>
<dbReference type="CDD" id="cd23163">
    <property type="entry name" value="Prefoldin_2"/>
    <property type="match status" value="1"/>
</dbReference>
<dbReference type="PANTHER" id="PTHR13303">
    <property type="entry name" value="PREFOLDIN SUBUNIT 2"/>
    <property type="match status" value="1"/>
</dbReference>
<dbReference type="RefSeq" id="XP_002774777.1">
    <property type="nucleotide sequence ID" value="XM_002774731.1"/>
</dbReference>
<keyword evidence="2" id="KW-0143">Chaperone</keyword>
<evidence type="ECO:0000313" key="5">
    <source>
        <dbReference type="Proteomes" id="UP000007800"/>
    </source>
</evidence>
<dbReference type="OrthoDB" id="29646at2759"/>
<name>C5L9K0_PERM5</name>
<evidence type="ECO:0000313" key="4">
    <source>
        <dbReference type="EMBL" id="EER06593.1"/>
    </source>
</evidence>
<proteinExistence type="inferred from homology"/>
<dbReference type="InParanoid" id="C5L9K0"/>
<accession>C5L9K0</accession>
<dbReference type="Gene3D" id="1.10.287.370">
    <property type="match status" value="1"/>
</dbReference>
<dbReference type="Pfam" id="PF01920">
    <property type="entry name" value="Prefoldin_2"/>
    <property type="match status" value="1"/>
</dbReference>
<feature type="compositionally biased region" description="Basic and acidic residues" evidence="3">
    <location>
        <begin position="113"/>
        <end position="124"/>
    </location>
</feature>
<dbReference type="AlphaFoldDB" id="C5L9K0"/>
<dbReference type="Proteomes" id="UP000007800">
    <property type="component" value="Unassembled WGS sequence"/>
</dbReference>
<dbReference type="GO" id="GO:0006457">
    <property type="term" value="P:protein folding"/>
    <property type="evidence" value="ECO:0007669"/>
    <property type="project" value="InterPro"/>
</dbReference>
<evidence type="ECO:0000256" key="2">
    <source>
        <dbReference type="ARBA" id="ARBA00023186"/>
    </source>
</evidence>
<reference evidence="4 5" key="1">
    <citation type="submission" date="2008-07" db="EMBL/GenBank/DDBJ databases">
        <authorList>
            <person name="El-Sayed N."/>
            <person name="Caler E."/>
            <person name="Inman J."/>
            <person name="Amedeo P."/>
            <person name="Hass B."/>
            <person name="Wortman J."/>
        </authorList>
    </citation>
    <scope>NUCLEOTIDE SEQUENCE [LARGE SCALE GENOMIC DNA]</scope>
    <source>
        <strain evidence="5">ATCC 50983 / TXsc</strain>
    </source>
</reference>
<dbReference type="FunCoup" id="C5L9K0">
    <property type="interactions" value="671"/>
</dbReference>
<dbReference type="InterPro" id="IPR027235">
    <property type="entry name" value="PFD2"/>
</dbReference>
<organism evidence="5">
    <name type="scientific">Perkinsus marinus (strain ATCC 50983 / TXsc)</name>
    <dbReference type="NCBI Taxonomy" id="423536"/>
    <lineage>
        <taxon>Eukaryota</taxon>
        <taxon>Sar</taxon>
        <taxon>Alveolata</taxon>
        <taxon>Perkinsozoa</taxon>
        <taxon>Perkinsea</taxon>
        <taxon>Perkinsida</taxon>
        <taxon>Perkinsidae</taxon>
        <taxon>Perkinsus</taxon>
    </lineage>
</organism>
<gene>
    <name evidence="4" type="ORF">Pmar_PMAR022647</name>
</gene>
<keyword evidence="5" id="KW-1185">Reference proteome</keyword>
<sequence length="137" mass="15139">MARVEVESGLTAKEVQSKVQQLDRERSAIVSKIAELEQESKEHGLVLGAFYKVPEDRRCYRLVGGVLVERAVKDFRPMEEALKSLSDMLSEKTKTMEELTEKYGTPGLPPANTDKKHEVNKTEGTHSAAAPSVGVLV</sequence>
<comment type="similarity">
    <text evidence="1">Belongs to the prefoldin subunit beta family.</text>
</comment>
<dbReference type="GO" id="GO:0016272">
    <property type="term" value="C:prefoldin complex"/>
    <property type="evidence" value="ECO:0007669"/>
    <property type="project" value="InterPro"/>
</dbReference>